<protein>
    <submittedName>
        <fullName evidence="1">Uncharacterized protein</fullName>
    </submittedName>
</protein>
<sequence length="108" mass="11924">MAHRGVAPQPRRNRPHQHRSLLTHARFEALPDQGRSQEAYDAAQALRERLGQWAHIDSTPRTAACTGITYDGTSECTATGDSLVLPLRTGYSAAPLISSTQLQEARFR</sequence>
<name>A0A7H8TIP3_STRCX</name>
<dbReference type="EMBL" id="CP056041">
    <property type="protein sequence ID" value="QKZ23127.1"/>
    <property type="molecule type" value="Genomic_DNA"/>
</dbReference>
<reference evidence="1 2" key="1">
    <citation type="submission" date="2020-06" db="EMBL/GenBank/DDBJ databases">
        <title>Genome mining for natural products.</title>
        <authorList>
            <person name="Zhang B."/>
            <person name="Shi J."/>
            <person name="Ge H."/>
        </authorList>
    </citation>
    <scope>NUCLEOTIDE SEQUENCE [LARGE SCALE GENOMIC DNA]</scope>
    <source>
        <strain evidence="1 2">NA02069</strain>
    </source>
</reference>
<organism evidence="1 2">
    <name type="scientific">Streptomyces chartreusis</name>
    <dbReference type="NCBI Taxonomy" id="1969"/>
    <lineage>
        <taxon>Bacteria</taxon>
        <taxon>Bacillati</taxon>
        <taxon>Actinomycetota</taxon>
        <taxon>Actinomycetes</taxon>
        <taxon>Kitasatosporales</taxon>
        <taxon>Streptomycetaceae</taxon>
        <taxon>Streptomyces</taxon>
    </lineage>
</organism>
<keyword evidence="2" id="KW-1185">Reference proteome</keyword>
<accession>A0A7H8TIP3</accession>
<evidence type="ECO:0000313" key="2">
    <source>
        <dbReference type="Proteomes" id="UP000509418"/>
    </source>
</evidence>
<proteinExistence type="predicted"/>
<dbReference type="AlphaFoldDB" id="A0A7H8TIP3"/>
<dbReference type="Proteomes" id="UP000509418">
    <property type="component" value="Chromosome"/>
</dbReference>
<gene>
    <name evidence="1" type="ORF">HUT05_40685</name>
</gene>
<evidence type="ECO:0000313" key="1">
    <source>
        <dbReference type="EMBL" id="QKZ23127.1"/>
    </source>
</evidence>
<dbReference type="RefSeq" id="WP_176577967.1">
    <property type="nucleotide sequence ID" value="NZ_CBDRGH010000031.1"/>
</dbReference>